<dbReference type="RefSeq" id="WP_044249814.1">
    <property type="nucleotide sequence ID" value="NZ_ASRX01000086.1"/>
</dbReference>
<dbReference type="AlphaFoldDB" id="A0A017SW68"/>
<dbReference type="STRING" id="1192034.CAP_8550"/>
<feature type="transmembrane region" description="Helical" evidence="1">
    <location>
        <begin position="183"/>
        <end position="202"/>
    </location>
</feature>
<feature type="transmembrane region" description="Helical" evidence="1">
    <location>
        <begin position="74"/>
        <end position="94"/>
    </location>
</feature>
<feature type="transmembrane region" description="Helical" evidence="1">
    <location>
        <begin position="156"/>
        <end position="176"/>
    </location>
</feature>
<feature type="transmembrane region" description="Helical" evidence="1">
    <location>
        <begin position="20"/>
        <end position="40"/>
    </location>
</feature>
<keyword evidence="1" id="KW-1133">Transmembrane helix</keyword>
<proteinExistence type="predicted"/>
<dbReference type="EMBL" id="ASRX01000086">
    <property type="protein sequence ID" value="EYF01209.1"/>
    <property type="molecule type" value="Genomic_DNA"/>
</dbReference>
<evidence type="ECO:0000256" key="1">
    <source>
        <dbReference type="SAM" id="Phobius"/>
    </source>
</evidence>
<dbReference type="OrthoDB" id="5498071at2"/>
<dbReference type="eggNOG" id="COG1277">
    <property type="taxonomic scope" value="Bacteria"/>
</dbReference>
<feature type="transmembrane region" description="Helical" evidence="1">
    <location>
        <begin position="115"/>
        <end position="136"/>
    </location>
</feature>
<keyword evidence="1" id="KW-0812">Transmembrane</keyword>
<protein>
    <submittedName>
        <fullName evidence="2">Uncharacterized protein</fullName>
    </submittedName>
</protein>
<keyword evidence="3" id="KW-1185">Reference proteome</keyword>
<keyword evidence="1" id="KW-0472">Membrane</keyword>
<organism evidence="2 3">
    <name type="scientific">Chondromyces apiculatus DSM 436</name>
    <dbReference type="NCBI Taxonomy" id="1192034"/>
    <lineage>
        <taxon>Bacteria</taxon>
        <taxon>Pseudomonadati</taxon>
        <taxon>Myxococcota</taxon>
        <taxon>Polyangia</taxon>
        <taxon>Polyangiales</taxon>
        <taxon>Polyangiaceae</taxon>
        <taxon>Chondromyces</taxon>
    </lineage>
</organism>
<sequence>MKTFTIAADLLREAASRRWFLALGLAITLILLVLGLALRIEVVDGALAASRLFGRTLHNPIRAADVALRPLFRAASYLIFYGGLLFGAVACADFGPSLLAPGRIEHVLSLPVRRFELILGTFLGVLVLSLLGALYGSTGLVVLFGVKTGVFTARPIVSALLASATFSALYGAMLAVSIVARSAALSAATGLALLGLGVLAGYRERVATFLEAGLSRAAFETFTLVLPRISTLADAASDIAASTPIDSGALLANLAGVCIYGLAALALGIHFFEHRDF</sequence>
<reference evidence="2 3" key="1">
    <citation type="submission" date="2013-05" db="EMBL/GenBank/DDBJ databases">
        <title>Genome assembly of Chondromyces apiculatus DSM 436.</title>
        <authorList>
            <person name="Sharma G."/>
            <person name="Khatri I."/>
            <person name="Kaur C."/>
            <person name="Mayilraj S."/>
            <person name="Subramanian S."/>
        </authorList>
    </citation>
    <scope>NUCLEOTIDE SEQUENCE [LARGE SCALE GENOMIC DNA]</scope>
    <source>
        <strain evidence="2 3">DSM 436</strain>
    </source>
</reference>
<comment type="caution">
    <text evidence="2">The sequence shown here is derived from an EMBL/GenBank/DDBJ whole genome shotgun (WGS) entry which is preliminary data.</text>
</comment>
<evidence type="ECO:0000313" key="3">
    <source>
        <dbReference type="Proteomes" id="UP000019678"/>
    </source>
</evidence>
<gene>
    <name evidence="2" type="ORF">CAP_8550</name>
</gene>
<evidence type="ECO:0000313" key="2">
    <source>
        <dbReference type="EMBL" id="EYF01209.1"/>
    </source>
</evidence>
<feature type="transmembrane region" description="Helical" evidence="1">
    <location>
        <begin position="250"/>
        <end position="272"/>
    </location>
</feature>
<accession>A0A017SW68</accession>
<name>A0A017SW68_9BACT</name>
<dbReference type="Proteomes" id="UP000019678">
    <property type="component" value="Unassembled WGS sequence"/>
</dbReference>